<dbReference type="NCBIfam" id="TIGR02622">
    <property type="entry name" value="CDP_4_6_dhtase"/>
    <property type="match status" value="1"/>
</dbReference>
<dbReference type="Proteomes" id="UP000076400">
    <property type="component" value="Unassembled WGS sequence"/>
</dbReference>
<name>A0A154WFB2_9PROT</name>
<dbReference type="Gene3D" id="3.90.25.10">
    <property type="entry name" value="UDP-galactose 4-epimerase, domain 1"/>
    <property type="match status" value="1"/>
</dbReference>
<reference evidence="4 5" key="1">
    <citation type="submission" date="2015-12" db="EMBL/GenBank/DDBJ databases">
        <title>Genome sequence of Oceanibaculum pacificum MCCC 1A02656.</title>
        <authorList>
            <person name="Lu L."/>
            <person name="Lai Q."/>
            <person name="Shao Z."/>
            <person name="Qian P."/>
        </authorList>
    </citation>
    <scope>NUCLEOTIDE SEQUENCE [LARGE SCALE GENOMIC DNA]</scope>
    <source>
        <strain evidence="4 5">MCCC 1A02656</strain>
    </source>
</reference>
<organism evidence="4 5">
    <name type="scientific">Oceanibaculum pacificum</name>
    <dbReference type="NCBI Taxonomy" id="580166"/>
    <lineage>
        <taxon>Bacteria</taxon>
        <taxon>Pseudomonadati</taxon>
        <taxon>Pseudomonadota</taxon>
        <taxon>Alphaproteobacteria</taxon>
        <taxon>Rhodospirillales</taxon>
        <taxon>Oceanibaculaceae</taxon>
        <taxon>Oceanibaculum</taxon>
    </lineage>
</organism>
<dbReference type="Pfam" id="PF01370">
    <property type="entry name" value="Epimerase"/>
    <property type="match status" value="1"/>
</dbReference>
<dbReference type="SUPFAM" id="SSF51735">
    <property type="entry name" value="NAD(P)-binding Rossmann-fold domains"/>
    <property type="match status" value="1"/>
</dbReference>
<evidence type="ECO:0000259" key="3">
    <source>
        <dbReference type="Pfam" id="PF01370"/>
    </source>
</evidence>
<gene>
    <name evidence="4" type="ORF">AUP43_05245</name>
</gene>
<dbReference type="AlphaFoldDB" id="A0A154WFB2"/>
<feature type="domain" description="NAD-dependent epimerase/dehydratase" evidence="3">
    <location>
        <begin position="14"/>
        <end position="244"/>
    </location>
</feature>
<comment type="similarity">
    <text evidence="2">Belongs to the NAD(P)-dependent epimerase/dehydratase family.</text>
</comment>
<protein>
    <recommendedName>
        <fullName evidence="3">NAD-dependent epimerase/dehydratase domain-containing protein</fullName>
    </recommendedName>
</protein>
<dbReference type="InterPro" id="IPR013445">
    <property type="entry name" value="CDP_4_6_deHydtase"/>
</dbReference>
<proteinExistence type="inferred from homology"/>
<dbReference type="InterPro" id="IPR001509">
    <property type="entry name" value="Epimerase_deHydtase"/>
</dbReference>
<dbReference type="EMBL" id="LPXN01000046">
    <property type="protein sequence ID" value="KZD12218.1"/>
    <property type="molecule type" value="Genomic_DNA"/>
</dbReference>
<evidence type="ECO:0000313" key="4">
    <source>
        <dbReference type="EMBL" id="KZD12218.1"/>
    </source>
</evidence>
<sequence length="356" mass="38692">MDGDTRSFWRGRRVLITGDTGFIGGWLSLALHELGAEVTGLSLPPPTTPSLFETAALSTRIAHRHADLRDLEATFAALADARPEIVLHLAAQPLVRAARHDPVDTFASNVMGTVHLLEAARRTGSVRGIVAFTTDKVYRNHETMQAYREGDALGGLEPYSASKVGSEQAIDSYRQAYFGESGRRLAIATLRAGNVIGGGDWAADRLVPDAIRAFSNRQALIIRRPDAVRPWQHVLEAVGATLLLGRLTLEQPGLADQAWNFGPAEGDSRPVGWVADRLAAHWPGASWRHIPDEGGYEAGLLAIDSGKARELLGWAPRWDVETALDRTVAWYRRWHAGEDASALTAAQMRDYGIVGG</sequence>
<dbReference type="PANTHER" id="PTHR43000">
    <property type="entry name" value="DTDP-D-GLUCOSE 4,6-DEHYDRATASE-RELATED"/>
    <property type="match status" value="1"/>
</dbReference>
<dbReference type="STRING" id="580166.AUP43_05245"/>
<evidence type="ECO:0000256" key="1">
    <source>
        <dbReference type="ARBA" id="ARBA00005125"/>
    </source>
</evidence>
<comment type="caution">
    <text evidence="4">The sequence shown here is derived from an EMBL/GenBank/DDBJ whole genome shotgun (WGS) entry which is preliminary data.</text>
</comment>
<dbReference type="OrthoDB" id="9801785at2"/>
<accession>A0A154WFB2</accession>
<evidence type="ECO:0000256" key="2">
    <source>
        <dbReference type="ARBA" id="ARBA00007637"/>
    </source>
</evidence>
<evidence type="ECO:0000313" key="5">
    <source>
        <dbReference type="Proteomes" id="UP000076400"/>
    </source>
</evidence>
<dbReference type="InterPro" id="IPR036291">
    <property type="entry name" value="NAD(P)-bd_dom_sf"/>
</dbReference>
<keyword evidence="5" id="KW-1185">Reference proteome</keyword>
<comment type="pathway">
    <text evidence="1">Bacterial outer membrane biogenesis; LPS O-antigen biosynthesis.</text>
</comment>
<dbReference type="Gene3D" id="3.40.50.720">
    <property type="entry name" value="NAD(P)-binding Rossmann-like Domain"/>
    <property type="match status" value="1"/>
</dbReference>